<dbReference type="Proteomes" id="UP001501585">
    <property type="component" value="Unassembled WGS sequence"/>
</dbReference>
<evidence type="ECO:0000256" key="1">
    <source>
        <dbReference type="ARBA" id="ARBA00006845"/>
    </source>
</evidence>
<reference evidence="3 4" key="1">
    <citation type="journal article" date="2019" name="Int. J. Syst. Evol. Microbiol.">
        <title>The Global Catalogue of Microorganisms (GCM) 10K type strain sequencing project: providing services to taxonomists for standard genome sequencing and annotation.</title>
        <authorList>
            <consortium name="The Broad Institute Genomics Platform"/>
            <consortium name="The Broad Institute Genome Sequencing Center for Infectious Disease"/>
            <person name="Wu L."/>
            <person name="Ma J."/>
        </authorList>
    </citation>
    <scope>NUCLEOTIDE SEQUENCE [LARGE SCALE GENOMIC DNA]</scope>
    <source>
        <strain evidence="3 4">JCM 15313</strain>
    </source>
</reference>
<accession>A0ABN2THT9</accession>
<dbReference type="EMBL" id="BAAAPC010000021">
    <property type="protein sequence ID" value="GAA2010082.1"/>
    <property type="molecule type" value="Genomic_DNA"/>
</dbReference>
<feature type="domain" description="Barstar (barnase inhibitor)" evidence="2">
    <location>
        <begin position="96"/>
        <end position="182"/>
    </location>
</feature>
<dbReference type="RefSeq" id="WP_344164767.1">
    <property type="nucleotide sequence ID" value="NZ_BAAAPC010000021.1"/>
</dbReference>
<keyword evidence="4" id="KW-1185">Reference proteome</keyword>
<dbReference type="Gene3D" id="3.30.370.10">
    <property type="entry name" value="Barstar-like"/>
    <property type="match status" value="1"/>
</dbReference>
<protein>
    <recommendedName>
        <fullName evidence="2">Barstar (barnase inhibitor) domain-containing protein</fullName>
    </recommendedName>
</protein>
<evidence type="ECO:0000313" key="3">
    <source>
        <dbReference type="EMBL" id="GAA2010082.1"/>
    </source>
</evidence>
<dbReference type="Pfam" id="PF01337">
    <property type="entry name" value="Barstar"/>
    <property type="match status" value="1"/>
</dbReference>
<organism evidence="3 4">
    <name type="scientific">Nocardiopsis rhodophaea</name>
    <dbReference type="NCBI Taxonomy" id="280238"/>
    <lineage>
        <taxon>Bacteria</taxon>
        <taxon>Bacillati</taxon>
        <taxon>Actinomycetota</taxon>
        <taxon>Actinomycetes</taxon>
        <taxon>Streptosporangiales</taxon>
        <taxon>Nocardiopsidaceae</taxon>
        <taxon>Nocardiopsis</taxon>
    </lineage>
</organism>
<evidence type="ECO:0000313" key="4">
    <source>
        <dbReference type="Proteomes" id="UP001501585"/>
    </source>
</evidence>
<evidence type="ECO:0000259" key="2">
    <source>
        <dbReference type="Pfam" id="PF01337"/>
    </source>
</evidence>
<dbReference type="SUPFAM" id="SSF52038">
    <property type="entry name" value="Barstar-related"/>
    <property type="match status" value="1"/>
</dbReference>
<dbReference type="InterPro" id="IPR000468">
    <property type="entry name" value="Barstar"/>
</dbReference>
<comment type="similarity">
    <text evidence="1">Belongs to the barstar family.</text>
</comment>
<sequence>MILDLSDESTPHELLHALTRGFQTRSIRPRSLAEFRALLAKAAAPPQEIHFTGWGEFRAQCPVGARELRALIDEHRERHPEAIVTYTDSPTEIRTTIDLSGVTSGRDLHRLLKRELDFPDMYGMNWDAFWDAITGLVQLPAAIRFVGWRHLETTVPRDARMLRRILDEYLARTAGDPEQPTVSYEE</sequence>
<gene>
    <name evidence="3" type="ORF">GCM10009799_42710</name>
</gene>
<name>A0ABN2THT9_9ACTN</name>
<proteinExistence type="inferred from homology"/>
<comment type="caution">
    <text evidence="3">The sequence shown here is derived from an EMBL/GenBank/DDBJ whole genome shotgun (WGS) entry which is preliminary data.</text>
</comment>
<dbReference type="InterPro" id="IPR035905">
    <property type="entry name" value="Barstar-like_sf"/>
</dbReference>